<dbReference type="KEGG" id="ibu:IB211_02399c"/>
<dbReference type="STRING" id="1297617.IB211_02399c"/>
<proteinExistence type="predicted"/>
<evidence type="ECO:0000313" key="2">
    <source>
        <dbReference type="Proteomes" id="UP000064844"/>
    </source>
</evidence>
<organism evidence="1 2">
    <name type="scientific">Intestinimonas butyriciproducens</name>
    <dbReference type="NCBI Taxonomy" id="1297617"/>
    <lineage>
        <taxon>Bacteria</taxon>
        <taxon>Bacillati</taxon>
        <taxon>Bacillota</taxon>
        <taxon>Clostridia</taxon>
        <taxon>Eubacteriales</taxon>
        <taxon>Intestinimonas</taxon>
    </lineage>
</organism>
<keyword evidence="2" id="KW-1185">Reference proteome</keyword>
<dbReference type="EMBL" id="CP011307">
    <property type="protein sequence ID" value="ALP94790.1"/>
    <property type="molecule type" value="Genomic_DNA"/>
</dbReference>
<evidence type="ECO:0000313" key="1">
    <source>
        <dbReference type="EMBL" id="ALP94790.1"/>
    </source>
</evidence>
<sequence>MLSSFQALLRHVRAERINRLPTAEIRLRGSRFIRSVRFWEKGTVSRSRYSPSLKPALWKEGATSEGISSAD</sequence>
<name>A0A0S2W631_9FIRM</name>
<dbReference type="AlphaFoldDB" id="A0A0S2W631"/>
<accession>A0A0S2W631</accession>
<dbReference type="Proteomes" id="UP000064844">
    <property type="component" value="Chromosome"/>
</dbReference>
<reference evidence="2" key="2">
    <citation type="submission" date="2015-04" db="EMBL/GenBank/DDBJ databases">
        <title>A butyrogenic pathway from the amino acid lysine in a human gut commensal.</title>
        <authorList>
            <person name="de Vos W.M."/>
            <person name="Bui N.T.P."/>
            <person name="Plugge C.M."/>
            <person name="Ritari J."/>
        </authorList>
    </citation>
    <scope>NUCLEOTIDE SEQUENCE [LARGE SCALE GENOMIC DNA]</scope>
    <source>
        <strain evidence="2">AF211</strain>
    </source>
</reference>
<gene>
    <name evidence="1" type="ORF">IB211_02399c</name>
</gene>
<reference evidence="1 2" key="1">
    <citation type="journal article" date="2015" name="Nat. Commun.">
        <title>Production of butyrate from lysine and the Amadori product fructoselysine by a human gut commensal.</title>
        <authorList>
            <person name="Bui T.P."/>
            <person name="Ritari J."/>
            <person name="Boeren S."/>
            <person name="de Waard P."/>
            <person name="Plugge C.M."/>
            <person name="de Vos W.M."/>
        </authorList>
    </citation>
    <scope>NUCLEOTIDE SEQUENCE [LARGE SCALE GENOMIC DNA]</scope>
    <source>
        <strain evidence="1 2">AF211</strain>
    </source>
</reference>
<protein>
    <submittedName>
        <fullName evidence="1">Uncharacterized protein</fullName>
    </submittedName>
</protein>